<evidence type="ECO:0000256" key="3">
    <source>
        <dbReference type="ARBA" id="ARBA00010091"/>
    </source>
</evidence>
<evidence type="ECO:0000313" key="10">
    <source>
        <dbReference type="EMBL" id="KOX75345.1"/>
    </source>
</evidence>
<dbReference type="EMBL" id="KQ435765">
    <property type="protein sequence ID" value="KOX75345.1"/>
    <property type="molecule type" value="Genomic_DNA"/>
</dbReference>
<feature type="domain" description="Centriolar and ciliogenesis-associated protein HYLS1 C-terminal" evidence="9">
    <location>
        <begin position="243"/>
        <end position="295"/>
    </location>
</feature>
<evidence type="ECO:0000256" key="5">
    <source>
        <dbReference type="ARBA" id="ARBA00022794"/>
    </source>
</evidence>
<accession>A0A0M9A1D2</accession>
<evidence type="ECO:0000259" key="9">
    <source>
        <dbReference type="Pfam" id="PF15311"/>
    </source>
</evidence>
<dbReference type="AlphaFoldDB" id="A0A0M9A1D2"/>
<comment type="subcellular location">
    <subcellularLocation>
        <location evidence="2">Cell projection</location>
        <location evidence="2">Cilium</location>
    </subcellularLocation>
    <subcellularLocation>
        <location evidence="1">Cytoplasm</location>
        <location evidence="1">Cytoskeleton</location>
        <location evidence="1">Microtubule organizing center</location>
        <location evidence="1">Centrosome</location>
        <location evidence="1">Centriole</location>
    </subcellularLocation>
</comment>
<protein>
    <recommendedName>
        <fullName evidence="9">Centriolar and ciliogenesis-associated protein HYLS1 C-terminal domain-containing protein</fullName>
    </recommendedName>
</protein>
<comment type="similarity">
    <text evidence="3">Belongs to the HYLS1 family.</text>
</comment>
<keyword evidence="6" id="KW-0206">Cytoskeleton</keyword>
<keyword evidence="4" id="KW-0963">Cytoplasm</keyword>
<feature type="region of interest" description="Disordered" evidence="8">
    <location>
        <begin position="211"/>
        <end position="230"/>
    </location>
</feature>
<dbReference type="PANTHER" id="PTHR34174">
    <property type="entry name" value="HYDROLETHALUS SYNDROME PROTEIN 1"/>
    <property type="match status" value="1"/>
</dbReference>
<evidence type="ECO:0000256" key="6">
    <source>
        <dbReference type="ARBA" id="ARBA00023212"/>
    </source>
</evidence>
<proteinExistence type="inferred from homology"/>
<dbReference type="GO" id="GO:0097730">
    <property type="term" value="C:non-motile cilium"/>
    <property type="evidence" value="ECO:0007669"/>
    <property type="project" value="TreeGrafter"/>
</dbReference>
<dbReference type="PANTHER" id="PTHR34174:SF1">
    <property type="entry name" value="CENTRIOLAR AND CILIOGENESIS-ASSOCIATED PROTEIN HYLS1"/>
    <property type="match status" value="1"/>
</dbReference>
<organism evidence="10 11">
    <name type="scientific">Melipona quadrifasciata</name>
    <dbReference type="NCBI Taxonomy" id="166423"/>
    <lineage>
        <taxon>Eukaryota</taxon>
        <taxon>Metazoa</taxon>
        <taxon>Ecdysozoa</taxon>
        <taxon>Arthropoda</taxon>
        <taxon>Hexapoda</taxon>
        <taxon>Insecta</taxon>
        <taxon>Pterygota</taxon>
        <taxon>Neoptera</taxon>
        <taxon>Endopterygota</taxon>
        <taxon>Hymenoptera</taxon>
        <taxon>Apocrita</taxon>
        <taxon>Aculeata</taxon>
        <taxon>Apoidea</taxon>
        <taxon>Anthophila</taxon>
        <taxon>Apidae</taxon>
        <taxon>Melipona</taxon>
    </lineage>
</organism>
<evidence type="ECO:0000256" key="1">
    <source>
        <dbReference type="ARBA" id="ARBA00004114"/>
    </source>
</evidence>
<gene>
    <name evidence="10" type="ORF">WN51_13215</name>
</gene>
<name>A0A0M9A1D2_9HYME</name>
<reference evidence="10 11" key="1">
    <citation type="submission" date="2015-07" db="EMBL/GenBank/DDBJ databases">
        <title>The genome of Melipona quadrifasciata.</title>
        <authorList>
            <person name="Pan H."/>
            <person name="Kapheim K."/>
        </authorList>
    </citation>
    <scope>NUCLEOTIDE SEQUENCE [LARGE SCALE GENOMIC DNA]</scope>
    <source>
        <strain evidence="10">0111107301</strain>
        <tissue evidence="10">Whole body</tissue>
    </source>
</reference>
<keyword evidence="5" id="KW-0970">Cilium biogenesis/degradation</keyword>
<dbReference type="GO" id="GO:0005814">
    <property type="term" value="C:centriole"/>
    <property type="evidence" value="ECO:0007669"/>
    <property type="project" value="UniProtKB-SubCell"/>
</dbReference>
<evidence type="ECO:0000256" key="4">
    <source>
        <dbReference type="ARBA" id="ARBA00022490"/>
    </source>
</evidence>
<dbReference type="Pfam" id="PF15311">
    <property type="entry name" value="HYLS1_C"/>
    <property type="match status" value="1"/>
</dbReference>
<feature type="compositionally biased region" description="Low complexity" evidence="8">
    <location>
        <begin position="214"/>
        <end position="230"/>
    </location>
</feature>
<evidence type="ECO:0000256" key="8">
    <source>
        <dbReference type="SAM" id="MobiDB-lite"/>
    </source>
</evidence>
<keyword evidence="7" id="KW-0966">Cell projection</keyword>
<dbReference type="GO" id="GO:0060271">
    <property type="term" value="P:cilium assembly"/>
    <property type="evidence" value="ECO:0007669"/>
    <property type="project" value="TreeGrafter"/>
</dbReference>
<dbReference type="Proteomes" id="UP000053105">
    <property type="component" value="Unassembled WGS sequence"/>
</dbReference>
<evidence type="ECO:0000256" key="2">
    <source>
        <dbReference type="ARBA" id="ARBA00004138"/>
    </source>
</evidence>
<dbReference type="InterPro" id="IPR052319">
    <property type="entry name" value="Centriolar_ciliogenesis_assoc"/>
</dbReference>
<evidence type="ECO:0000313" key="11">
    <source>
        <dbReference type="Proteomes" id="UP000053105"/>
    </source>
</evidence>
<dbReference type="InterPro" id="IPR027918">
    <property type="entry name" value="HYLS1_C_dom"/>
</dbReference>
<dbReference type="OrthoDB" id="6343432at2759"/>
<keyword evidence="11" id="KW-1185">Reference proteome</keyword>
<evidence type="ECO:0000256" key="7">
    <source>
        <dbReference type="ARBA" id="ARBA00023273"/>
    </source>
</evidence>
<sequence length="326" mass="37907">MNDDAREVLVLLNSLGFVGITAQQLKAFMKDLKLYKKIKDREKEQKKEEIKKKIINKQKDMIKEILREQKTELRSFENTISTNSSSSYFDDTIVKVKVTKLSSDKENKSPTDVEGNYPNVSHKMNMIQSKSKSIKAQDQCNVKSNVVSYNNIDDKTCLKSKSKYKECLKKDFHVEMQSKTKMYDDKIPIEEKSTALQSVRPMSAPNILEHQQEYTRSSQTKSTSSTKNTYSGAKSFIRPWRLQLEAQKSKNVKRTDPVLLYQKYQQKWKQMSFPGEAKHTSIRWAIREKMLGEDPHPMFSIILPLVSLYLQPLSRKSTSMPTLRRK</sequence>